<evidence type="ECO:0000313" key="1">
    <source>
        <dbReference type="EMBL" id="SDM36425.1"/>
    </source>
</evidence>
<dbReference type="Proteomes" id="UP000199440">
    <property type="component" value="Unassembled WGS sequence"/>
</dbReference>
<organism evidence="1 2">
    <name type="scientific">Kriegella aquimaris</name>
    <dbReference type="NCBI Taxonomy" id="192904"/>
    <lineage>
        <taxon>Bacteria</taxon>
        <taxon>Pseudomonadati</taxon>
        <taxon>Bacteroidota</taxon>
        <taxon>Flavobacteriia</taxon>
        <taxon>Flavobacteriales</taxon>
        <taxon>Flavobacteriaceae</taxon>
        <taxon>Kriegella</taxon>
    </lineage>
</organism>
<dbReference type="RefSeq" id="WP_218129573.1">
    <property type="nucleotide sequence ID" value="NZ_FNGV01000008.1"/>
</dbReference>
<dbReference type="AlphaFoldDB" id="A0A1G9SNN6"/>
<dbReference type="EMBL" id="FNGV01000008">
    <property type="protein sequence ID" value="SDM36425.1"/>
    <property type="molecule type" value="Genomic_DNA"/>
</dbReference>
<gene>
    <name evidence="1" type="ORF">SAMN04488514_10820</name>
</gene>
<proteinExistence type="predicted"/>
<protein>
    <submittedName>
        <fullName evidence="1">Uncharacterized protein</fullName>
    </submittedName>
</protein>
<reference evidence="1 2" key="1">
    <citation type="submission" date="2016-10" db="EMBL/GenBank/DDBJ databases">
        <authorList>
            <person name="de Groot N.N."/>
        </authorList>
    </citation>
    <scope>NUCLEOTIDE SEQUENCE [LARGE SCALE GENOMIC DNA]</scope>
    <source>
        <strain evidence="1 2">DSM 19886</strain>
    </source>
</reference>
<keyword evidence="2" id="KW-1185">Reference proteome</keyword>
<evidence type="ECO:0000313" key="2">
    <source>
        <dbReference type="Proteomes" id="UP000199440"/>
    </source>
</evidence>
<sequence length="51" mass="5747">MIVTVQPAGKLEDFFVTMAALNREPDKEEIAKIFSKNEMRVVGPPLKLEQS</sequence>
<dbReference type="STRING" id="192904.SAMN04488514_10820"/>
<name>A0A1G9SNN6_9FLAO</name>
<accession>A0A1G9SNN6</accession>